<dbReference type="InterPro" id="IPR032710">
    <property type="entry name" value="NTF2-like_dom_sf"/>
</dbReference>
<feature type="compositionally biased region" description="Basic and acidic residues" evidence="8">
    <location>
        <begin position="524"/>
        <end position="533"/>
    </location>
</feature>
<evidence type="ECO:0000256" key="5">
    <source>
        <dbReference type="ARBA" id="ARBA00022777"/>
    </source>
</evidence>
<dbReference type="SUPFAM" id="SSF54427">
    <property type="entry name" value="NTF2-like"/>
    <property type="match status" value="1"/>
</dbReference>
<keyword evidence="3" id="KW-0808">Transferase</keyword>
<dbReference type="PANTHER" id="PTHR43289">
    <property type="entry name" value="MITOGEN-ACTIVATED PROTEIN KINASE KINASE KINASE 20-RELATED"/>
    <property type="match status" value="1"/>
</dbReference>
<feature type="compositionally biased region" description="Basic and acidic residues" evidence="8">
    <location>
        <begin position="297"/>
        <end position="319"/>
    </location>
</feature>
<dbReference type="InterPro" id="IPR017441">
    <property type="entry name" value="Protein_kinase_ATP_BS"/>
</dbReference>
<keyword evidence="6 7" id="KW-0067">ATP-binding</keyword>
<feature type="binding site" evidence="7">
    <location>
        <position position="52"/>
    </location>
    <ligand>
        <name>ATP</name>
        <dbReference type="ChEBI" id="CHEBI:30616"/>
    </ligand>
</feature>
<evidence type="ECO:0000259" key="9">
    <source>
        <dbReference type="PROSITE" id="PS50011"/>
    </source>
</evidence>
<dbReference type="STRING" id="1523247.SAMN05660464_2824"/>
<dbReference type="InterPro" id="IPR000719">
    <property type="entry name" value="Prot_kinase_dom"/>
</dbReference>
<evidence type="ECO:0000256" key="6">
    <source>
        <dbReference type="ARBA" id="ARBA00022840"/>
    </source>
</evidence>
<dbReference type="PROSITE" id="PS00109">
    <property type="entry name" value="PROTEIN_KINASE_TYR"/>
    <property type="match status" value="1"/>
</dbReference>
<dbReference type="PROSITE" id="PS50011">
    <property type="entry name" value="PROTEIN_KINASE_DOM"/>
    <property type="match status" value="1"/>
</dbReference>
<dbReference type="InterPro" id="IPR008266">
    <property type="entry name" value="Tyr_kinase_AS"/>
</dbReference>
<evidence type="ECO:0000256" key="7">
    <source>
        <dbReference type="PROSITE-ProRule" id="PRU10141"/>
    </source>
</evidence>
<sequence length="558" mass="56358">MPASPDPAGPPDGDPRPPAVPGYRLERLLGRGGSGEVWRAVPRAGGRPVAVKVLLAGDAERQAREAALLGALDHPHLVRLHEVVHQPRRGGPARVALVLDLLEGGSLADLLARRGRLRPGEVVTALAPVAAALACAHGEGVVHGDLSPGNVVFTAEGRPVLTDLGVARVLGEQAAGAVTPAYVDPAVARGAAPGPASDVFGVAAAAFHALTGVAPWNAATPADTLAVAATAELPDLAELAPGAPPALLDVVARGLSPDPHDRGSAAAFALDLRHACRPEPVRLPATDADDASPGRVPRTELTHEVPGRHRRPPPREVRPAPRRLLRLPRPGGPLLRRAAVALGVTGLVAGAVWLGTVWTRSGPGGADAPAAAVASATAPSGTSSAAPPPAPTPAPSTPAPSTPDAAPPPAAPAPSSSPPAVEATTADPDWPTVLAGLYARRAEALSSTSPAALGEVYTADSTLLAADRGYVAALAASGEALRGFRPVVEEVTATGAPGADGRVVLRLVDSWPAYDVVAADDPDGPPRRTEAGRGRTPVSMVLVRTPGGWRIESAGRLT</sequence>
<keyword evidence="2 10" id="KW-0723">Serine/threonine-protein kinase</keyword>
<dbReference type="PROSITE" id="PS00107">
    <property type="entry name" value="PROTEIN_KINASE_ATP"/>
    <property type="match status" value="1"/>
</dbReference>
<dbReference type="AlphaFoldDB" id="A0A1I5PGN1"/>
<evidence type="ECO:0000256" key="3">
    <source>
        <dbReference type="ARBA" id="ARBA00022679"/>
    </source>
</evidence>
<keyword evidence="5 10" id="KW-0418">Kinase</keyword>
<protein>
    <recommendedName>
        <fullName evidence="1">non-specific serine/threonine protein kinase</fullName>
        <ecNumber evidence="1">2.7.11.1</ecNumber>
    </recommendedName>
</protein>
<name>A0A1I5PGN1_9ACTN</name>
<dbReference type="Pfam" id="PF00069">
    <property type="entry name" value="Pkinase"/>
    <property type="match status" value="1"/>
</dbReference>
<feature type="region of interest" description="Disordered" evidence="8">
    <location>
        <begin position="282"/>
        <end position="331"/>
    </location>
</feature>
<evidence type="ECO:0000256" key="2">
    <source>
        <dbReference type="ARBA" id="ARBA00022527"/>
    </source>
</evidence>
<dbReference type="Gene3D" id="3.30.200.20">
    <property type="entry name" value="Phosphorylase Kinase, domain 1"/>
    <property type="match status" value="1"/>
</dbReference>
<evidence type="ECO:0000256" key="8">
    <source>
        <dbReference type="SAM" id="MobiDB-lite"/>
    </source>
</evidence>
<keyword evidence="4 7" id="KW-0547">Nucleotide-binding</keyword>
<dbReference type="GO" id="GO:0004674">
    <property type="term" value="F:protein serine/threonine kinase activity"/>
    <property type="evidence" value="ECO:0007669"/>
    <property type="project" value="UniProtKB-KW"/>
</dbReference>
<evidence type="ECO:0000313" key="10">
    <source>
        <dbReference type="EMBL" id="SFP33282.1"/>
    </source>
</evidence>
<dbReference type="Proteomes" id="UP000198857">
    <property type="component" value="Unassembled WGS sequence"/>
</dbReference>
<dbReference type="InterPro" id="IPR011009">
    <property type="entry name" value="Kinase-like_dom_sf"/>
</dbReference>
<organism evidence="10 11">
    <name type="scientific">Geodermatophilus dictyosporus</name>
    <dbReference type="NCBI Taxonomy" id="1523247"/>
    <lineage>
        <taxon>Bacteria</taxon>
        <taxon>Bacillati</taxon>
        <taxon>Actinomycetota</taxon>
        <taxon>Actinomycetes</taxon>
        <taxon>Geodermatophilales</taxon>
        <taxon>Geodermatophilaceae</taxon>
        <taxon>Geodermatophilus</taxon>
    </lineage>
</organism>
<accession>A0A1I5PGN1</accession>
<feature type="compositionally biased region" description="Low complexity" evidence="8">
    <location>
        <begin position="366"/>
        <end position="385"/>
    </location>
</feature>
<feature type="region of interest" description="Disordered" evidence="8">
    <location>
        <begin position="518"/>
        <end position="537"/>
    </location>
</feature>
<keyword evidence="11" id="KW-1185">Reference proteome</keyword>
<dbReference type="PANTHER" id="PTHR43289:SF6">
    <property type="entry name" value="SERINE_THREONINE-PROTEIN KINASE NEKL-3"/>
    <property type="match status" value="1"/>
</dbReference>
<dbReference type="EMBL" id="FOWQ01000004">
    <property type="protein sequence ID" value="SFP33282.1"/>
    <property type="molecule type" value="Genomic_DNA"/>
</dbReference>
<feature type="compositionally biased region" description="Pro residues" evidence="8">
    <location>
        <begin position="386"/>
        <end position="417"/>
    </location>
</feature>
<dbReference type="Gene3D" id="1.10.510.10">
    <property type="entry name" value="Transferase(Phosphotransferase) domain 1"/>
    <property type="match status" value="1"/>
</dbReference>
<feature type="domain" description="Protein kinase" evidence="9">
    <location>
        <begin position="23"/>
        <end position="277"/>
    </location>
</feature>
<dbReference type="SUPFAM" id="SSF56112">
    <property type="entry name" value="Protein kinase-like (PK-like)"/>
    <property type="match status" value="1"/>
</dbReference>
<proteinExistence type="predicted"/>
<dbReference type="GO" id="GO:0005524">
    <property type="term" value="F:ATP binding"/>
    <property type="evidence" value="ECO:0007669"/>
    <property type="project" value="UniProtKB-UniRule"/>
</dbReference>
<dbReference type="EC" id="2.7.11.1" evidence="1"/>
<dbReference type="CDD" id="cd14014">
    <property type="entry name" value="STKc_PknB_like"/>
    <property type="match status" value="1"/>
</dbReference>
<feature type="region of interest" description="Disordered" evidence="8">
    <location>
        <begin position="364"/>
        <end position="427"/>
    </location>
</feature>
<reference evidence="11" key="1">
    <citation type="submission" date="2016-10" db="EMBL/GenBank/DDBJ databases">
        <authorList>
            <person name="Varghese N."/>
            <person name="Submissions S."/>
        </authorList>
    </citation>
    <scope>NUCLEOTIDE SEQUENCE [LARGE SCALE GENOMIC DNA]</scope>
    <source>
        <strain evidence="11">DSM 44208</strain>
    </source>
</reference>
<evidence type="ECO:0000313" key="11">
    <source>
        <dbReference type="Proteomes" id="UP000198857"/>
    </source>
</evidence>
<evidence type="ECO:0000256" key="4">
    <source>
        <dbReference type="ARBA" id="ARBA00022741"/>
    </source>
</evidence>
<evidence type="ECO:0000256" key="1">
    <source>
        <dbReference type="ARBA" id="ARBA00012513"/>
    </source>
</evidence>
<dbReference type="RefSeq" id="WP_169064183.1">
    <property type="nucleotide sequence ID" value="NZ_FOWQ01000004.1"/>
</dbReference>
<gene>
    <name evidence="10" type="ORF">SAMN05660464_2824</name>
</gene>